<evidence type="ECO:0000256" key="25">
    <source>
        <dbReference type="ARBA" id="ARBA00077090"/>
    </source>
</evidence>
<comment type="catalytic activity">
    <reaction evidence="15">
        <text>a long-chain 2,3-saturated fatty acyl-CoA + oxidized [electron-transfer flavoprotein] + H(+) = a long-chain (2E)-enoyl-CoA + reduced [electron-transfer flavoprotein]</text>
        <dbReference type="Rhea" id="RHEA:17721"/>
        <dbReference type="Rhea" id="RHEA-COMP:10685"/>
        <dbReference type="Rhea" id="RHEA-COMP:10686"/>
        <dbReference type="ChEBI" id="CHEBI:15378"/>
        <dbReference type="ChEBI" id="CHEBI:57692"/>
        <dbReference type="ChEBI" id="CHEBI:58307"/>
        <dbReference type="ChEBI" id="CHEBI:83721"/>
        <dbReference type="ChEBI" id="CHEBI:83727"/>
        <dbReference type="EC" id="1.3.8.8"/>
    </reaction>
</comment>
<dbReference type="Proteomes" id="UP000054011">
    <property type="component" value="Unassembled WGS sequence"/>
</dbReference>
<evidence type="ECO:0000256" key="18">
    <source>
        <dbReference type="ARBA" id="ARBA00050695"/>
    </source>
</evidence>
<dbReference type="SUPFAM" id="SSF47203">
    <property type="entry name" value="Acyl-CoA dehydrogenase C-terminal domain-like"/>
    <property type="match status" value="1"/>
</dbReference>
<comment type="cofactor">
    <cofactor evidence="1 27">
        <name>FAD</name>
        <dbReference type="ChEBI" id="CHEBI:57692"/>
    </cofactor>
</comment>
<comment type="subunit">
    <text evidence="4">Homodimer.</text>
</comment>
<keyword evidence="9 27" id="KW-0274">FAD</keyword>
<reference evidence="31 32" key="1">
    <citation type="submission" date="2015-11" db="EMBL/GenBank/DDBJ databases">
        <title>Genome-wide analysis reveals the secondary metabolome in Streptomyces kanasensis ZX01.</title>
        <authorList>
            <person name="Zhang G."/>
            <person name="Han L."/>
            <person name="Feng J."/>
            <person name="Zhang X."/>
        </authorList>
    </citation>
    <scope>NUCLEOTIDE SEQUENCE [LARGE SCALE GENOMIC DNA]</scope>
    <source>
        <strain evidence="31 32">ZX01</strain>
    </source>
</reference>
<evidence type="ECO:0000256" key="7">
    <source>
        <dbReference type="ARBA" id="ARBA00012046"/>
    </source>
</evidence>
<evidence type="ECO:0000313" key="31">
    <source>
        <dbReference type="EMBL" id="KUH35659.1"/>
    </source>
</evidence>
<dbReference type="GO" id="GO:0016937">
    <property type="term" value="F:short-chain fatty acyl-CoA dehydrogenase activity"/>
    <property type="evidence" value="ECO:0007669"/>
    <property type="project" value="UniProtKB-EC"/>
</dbReference>
<evidence type="ECO:0000256" key="1">
    <source>
        <dbReference type="ARBA" id="ARBA00001974"/>
    </source>
</evidence>
<evidence type="ECO:0000256" key="21">
    <source>
        <dbReference type="ARBA" id="ARBA00052387"/>
    </source>
</evidence>
<evidence type="ECO:0000256" key="5">
    <source>
        <dbReference type="ARBA" id="ARBA00012033"/>
    </source>
</evidence>
<comment type="catalytic activity">
    <reaction evidence="21">
        <text>oxidized [electron-transfer flavoprotein] + hexadecanoyl-CoA + H(+) = (2E)-hexadecenoyl-CoA + reduced [electron-transfer flavoprotein]</text>
        <dbReference type="Rhea" id="RHEA:43448"/>
        <dbReference type="Rhea" id="RHEA-COMP:10685"/>
        <dbReference type="Rhea" id="RHEA-COMP:10686"/>
        <dbReference type="ChEBI" id="CHEBI:15378"/>
        <dbReference type="ChEBI" id="CHEBI:57379"/>
        <dbReference type="ChEBI" id="CHEBI:57692"/>
        <dbReference type="ChEBI" id="CHEBI:58307"/>
        <dbReference type="ChEBI" id="CHEBI:61526"/>
    </reaction>
</comment>
<evidence type="ECO:0000256" key="23">
    <source>
        <dbReference type="ARBA" id="ARBA00069359"/>
    </source>
</evidence>
<comment type="catalytic activity">
    <reaction evidence="19">
        <text>decanoyl-CoA + oxidized [electron-transfer flavoprotein] + H(+) = (2E)-decenoyl-CoA + reduced [electron-transfer flavoprotein]</text>
        <dbReference type="Rhea" id="RHEA:48176"/>
        <dbReference type="Rhea" id="RHEA-COMP:10685"/>
        <dbReference type="Rhea" id="RHEA-COMP:10686"/>
        <dbReference type="ChEBI" id="CHEBI:15378"/>
        <dbReference type="ChEBI" id="CHEBI:57692"/>
        <dbReference type="ChEBI" id="CHEBI:58307"/>
        <dbReference type="ChEBI" id="CHEBI:61406"/>
        <dbReference type="ChEBI" id="CHEBI:61430"/>
    </reaction>
</comment>
<evidence type="ECO:0000256" key="19">
    <source>
        <dbReference type="ARBA" id="ARBA00050703"/>
    </source>
</evidence>
<evidence type="ECO:0000256" key="17">
    <source>
        <dbReference type="ARBA" id="ARBA00050336"/>
    </source>
</evidence>
<comment type="pathway">
    <text evidence="2">Lipid metabolism; fatty acid metabolism.</text>
</comment>
<dbReference type="InterPro" id="IPR009100">
    <property type="entry name" value="AcylCoA_DH/oxidase_NM_dom_sf"/>
</dbReference>
<keyword evidence="32" id="KW-1185">Reference proteome</keyword>
<dbReference type="PANTHER" id="PTHR42803">
    <property type="entry name" value="ACYL-COA DEHYDROGENASE"/>
    <property type="match status" value="1"/>
</dbReference>
<keyword evidence="12" id="KW-0443">Lipid metabolism</keyword>
<evidence type="ECO:0000256" key="27">
    <source>
        <dbReference type="RuleBase" id="RU362125"/>
    </source>
</evidence>
<evidence type="ECO:0000256" key="20">
    <source>
        <dbReference type="ARBA" id="ARBA00050877"/>
    </source>
</evidence>
<dbReference type="PANTHER" id="PTHR42803:SF1">
    <property type="entry name" value="BROAD-SPECIFICITY LINEAR ACYL-COA DEHYDROGENASE FADE5"/>
    <property type="match status" value="1"/>
</dbReference>
<comment type="catalytic activity">
    <reaction evidence="16">
        <text>a short-chain 2,3-saturated fatty acyl-CoA + oxidized [electron-transfer flavoprotein] + H(+) = a short-chain (2E)-enoyl-CoA + reduced [electron-transfer flavoprotein]</text>
        <dbReference type="Rhea" id="RHEA:47196"/>
        <dbReference type="Rhea" id="RHEA-COMP:10685"/>
        <dbReference type="Rhea" id="RHEA-COMP:10686"/>
        <dbReference type="ChEBI" id="CHEBI:15378"/>
        <dbReference type="ChEBI" id="CHEBI:57692"/>
        <dbReference type="ChEBI" id="CHEBI:58307"/>
        <dbReference type="ChEBI" id="CHEBI:87487"/>
        <dbReference type="ChEBI" id="CHEBI:87488"/>
        <dbReference type="EC" id="1.3.8.1"/>
    </reaction>
</comment>
<evidence type="ECO:0000256" key="13">
    <source>
        <dbReference type="ARBA" id="ARBA00047882"/>
    </source>
</evidence>
<evidence type="ECO:0000256" key="15">
    <source>
        <dbReference type="ARBA" id="ARBA00049247"/>
    </source>
</evidence>
<dbReference type="FunFam" id="2.40.110.20:FF:000001">
    <property type="entry name" value="Acyl-CoA dehydrogenase AidB"/>
    <property type="match status" value="1"/>
</dbReference>
<evidence type="ECO:0000256" key="26">
    <source>
        <dbReference type="ARBA" id="ARBA00077336"/>
    </source>
</evidence>
<comment type="catalytic activity">
    <reaction evidence="20">
        <text>octadecanoyl-CoA + oxidized [electron-transfer flavoprotein] + H(+) = (2E)-octadecenoyl-CoA + reduced [electron-transfer flavoprotein]</text>
        <dbReference type="Rhea" id="RHEA:47240"/>
        <dbReference type="Rhea" id="RHEA-COMP:10685"/>
        <dbReference type="Rhea" id="RHEA-COMP:10686"/>
        <dbReference type="ChEBI" id="CHEBI:15378"/>
        <dbReference type="ChEBI" id="CHEBI:57394"/>
        <dbReference type="ChEBI" id="CHEBI:57692"/>
        <dbReference type="ChEBI" id="CHEBI:58307"/>
        <dbReference type="ChEBI" id="CHEBI:71412"/>
    </reaction>
</comment>
<evidence type="ECO:0000256" key="10">
    <source>
        <dbReference type="ARBA" id="ARBA00022832"/>
    </source>
</evidence>
<comment type="similarity">
    <text evidence="3 27">Belongs to the acyl-CoA dehydrogenase family.</text>
</comment>
<dbReference type="EC" id="1.3.8.1" evidence="7"/>
<evidence type="ECO:0000259" key="30">
    <source>
        <dbReference type="Pfam" id="PF12806"/>
    </source>
</evidence>
<comment type="catalytic activity">
    <reaction evidence="14">
        <text>hexanoyl-CoA + oxidized [electron-transfer flavoprotein] + H(+) = (2E)-hexenoyl-CoA + reduced [electron-transfer flavoprotein]</text>
        <dbReference type="Rhea" id="RHEA:43464"/>
        <dbReference type="Rhea" id="RHEA-COMP:10685"/>
        <dbReference type="Rhea" id="RHEA-COMP:10686"/>
        <dbReference type="ChEBI" id="CHEBI:15378"/>
        <dbReference type="ChEBI" id="CHEBI:57692"/>
        <dbReference type="ChEBI" id="CHEBI:58307"/>
        <dbReference type="ChEBI" id="CHEBI:62077"/>
        <dbReference type="ChEBI" id="CHEBI:62620"/>
    </reaction>
</comment>
<dbReference type="EC" id="1.3.8.8" evidence="6"/>
<dbReference type="GO" id="GO:0004466">
    <property type="term" value="F:long-chain fatty acyl-CoA dehydrogenase activity"/>
    <property type="evidence" value="ECO:0007669"/>
    <property type="project" value="UniProtKB-EC"/>
</dbReference>
<feature type="domain" description="Acyl-CoA dehydrogenase/oxidase C-terminal" evidence="28">
    <location>
        <begin position="287"/>
        <end position="453"/>
    </location>
</feature>
<evidence type="ECO:0000256" key="22">
    <source>
        <dbReference type="ARBA" id="ARBA00054301"/>
    </source>
</evidence>
<dbReference type="FunFam" id="1.20.140.10:FF:000016">
    <property type="entry name" value="Acyl-CoA dehydrogenase FadE5"/>
    <property type="match status" value="1"/>
</dbReference>
<evidence type="ECO:0000256" key="2">
    <source>
        <dbReference type="ARBA" id="ARBA00004872"/>
    </source>
</evidence>
<keyword evidence="11 27" id="KW-0560">Oxidoreductase</keyword>
<dbReference type="SUPFAM" id="SSF56645">
    <property type="entry name" value="Acyl-CoA dehydrogenase NM domain-like"/>
    <property type="match status" value="1"/>
</dbReference>
<comment type="catalytic activity">
    <reaction evidence="17">
        <text>dodecanoyl-CoA + oxidized [electron-transfer flavoprotein] + H(+) = (2E)-dodecenoyl-CoA + reduced [electron-transfer flavoprotein]</text>
        <dbReference type="Rhea" id="RHEA:47296"/>
        <dbReference type="Rhea" id="RHEA-COMP:10685"/>
        <dbReference type="Rhea" id="RHEA-COMP:10686"/>
        <dbReference type="ChEBI" id="CHEBI:15378"/>
        <dbReference type="ChEBI" id="CHEBI:57330"/>
        <dbReference type="ChEBI" id="CHEBI:57375"/>
        <dbReference type="ChEBI" id="CHEBI:57692"/>
        <dbReference type="ChEBI" id="CHEBI:58307"/>
    </reaction>
</comment>
<dbReference type="STRING" id="936756.ATE80_27970"/>
<dbReference type="InterPro" id="IPR036250">
    <property type="entry name" value="AcylCo_DH-like_C"/>
</dbReference>
<evidence type="ECO:0000259" key="29">
    <source>
        <dbReference type="Pfam" id="PF02770"/>
    </source>
</evidence>
<evidence type="ECO:0000256" key="9">
    <source>
        <dbReference type="ARBA" id="ARBA00022827"/>
    </source>
</evidence>
<dbReference type="Gene3D" id="1.20.140.10">
    <property type="entry name" value="Butyryl-CoA Dehydrogenase, subunit A, domain 3"/>
    <property type="match status" value="1"/>
</dbReference>
<dbReference type="Gene3D" id="2.40.110.20">
    <property type="match status" value="1"/>
</dbReference>
<dbReference type="RefSeq" id="WP_058945057.1">
    <property type="nucleotide sequence ID" value="NZ_LNSV01000121.1"/>
</dbReference>
<comment type="catalytic activity">
    <reaction evidence="18">
        <text>butanoyl-CoA + oxidized [electron-transfer flavoprotein] + H(+) = (2E)-butenoyl-CoA + reduced [electron-transfer flavoprotein]</text>
        <dbReference type="Rhea" id="RHEA:24004"/>
        <dbReference type="Rhea" id="RHEA-COMP:10685"/>
        <dbReference type="Rhea" id="RHEA-COMP:10686"/>
        <dbReference type="ChEBI" id="CHEBI:15378"/>
        <dbReference type="ChEBI" id="CHEBI:57332"/>
        <dbReference type="ChEBI" id="CHEBI:57371"/>
        <dbReference type="ChEBI" id="CHEBI:57692"/>
        <dbReference type="ChEBI" id="CHEBI:58307"/>
    </reaction>
</comment>
<dbReference type="Pfam" id="PF00441">
    <property type="entry name" value="Acyl-CoA_dh_1"/>
    <property type="match status" value="1"/>
</dbReference>
<name>A0A100Y0X0_9ACTN</name>
<dbReference type="Pfam" id="PF02770">
    <property type="entry name" value="Acyl-CoA_dh_M"/>
    <property type="match status" value="1"/>
</dbReference>
<keyword evidence="8 27" id="KW-0285">Flavoprotein</keyword>
<dbReference type="GO" id="GO:0005886">
    <property type="term" value="C:plasma membrane"/>
    <property type="evidence" value="ECO:0007669"/>
    <property type="project" value="TreeGrafter"/>
</dbReference>
<comment type="function">
    <text evidence="22">Acyl-CoA dehydrogenase that exhibits broad specificity for linear acyl-CoA substrates, with a preference for long-chain substrates.</text>
</comment>
<dbReference type="Pfam" id="PF12806">
    <property type="entry name" value="Acyl-CoA_dh_C"/>
    <property type="match status" value="1"/>
</dbReference>
<evidence type="ECO:0000313" key="32">
    <source>
        <dbReference type="Proteomes" id="UP000054011"/>
    </source>
</evidence>
<evidence type="ECO:0000256" key="24">
    <source>
        <dbReference type="ARBA" id="ARBA00075470"/>
    </source>
</evidence>
<evidence type="ECO:0000256" key="3">
    <source>
        <dbReference type="ARBA" id="ARBA00009347"/>
    </source>
</evidence>
<dbReference type="EMBL" id="LNSV01000121">
    <property type="protein sequence ID" value="KUH35659.1"/>
    <property type="molecule type" value="Genomic_DNA"/>
</dbReference>
<dbReference type="InterPro" id="IPR006091">
    <property type="entry name" value="Acyl-CoA_Oxase/DH_mid-dom"/>
</dbReference>
<accession>A0A100Y0X0</accession>
<evidence type="ECO:0000256" key="16">
    <source>
        <dbReference type="ARBA" id="ARBA00050315"/>
    </source>
</evidence>
<evidence type="ECO:0000256" key="4">
    <source>
        <dbReference type="ARBA" id="ARBA00011738"/>
    </source>
</evidence>
<sequence length="616" mass="65929">MGHYQPNLRDVEFTLFEVLGRADAYGRGAFAGTDEDTARSVLAEVARLATGELADAFTDGDRNPPVYDPATHTVTLPDPLKRAYRAWTDGGWHLLDLPASLGGAEVPPSLRWAVAELALGANPAVYLYQGLAGFAKILDRLGTPSQRRLARLMVEHGWGGTMVLTEPEAGSDVGACRTRAVPQPDGTWHVEGVKRFITSGEHDLSENIVHFVLARPEGHGPGTKGLSLFLVPKFLVADERTGRLGARNGVHATALEDKMGLKASATCELTFGADRPAVGLLLGGVHDGIRQMFQVIEQARMIVGTKSAATLSTAYLNAAAYARQRVQGADLASAADRGAPRVAITRHPDVRRALLLQKAYAEGLRALVLYTATVQDRLAAAEAAGRPDPEAKALNDLLLPVVKGYSSERACEQLSHCLQVLGGAGYTRDFPLEQYVRDAKIDTLYEGTTAIQGLDLYFRKIARDGGAAFGALLAEVEKTALDAPAEDGLAETRALLARALEDVRGIAGTMGGRLAESFEDPTALYQVGRNTTRLLMAVGDVLVGWLLLRQATVAGAALARLPEDGLGAIRARRAFCVGKMATARFFAQEVLPLLTAELSVARRLDTVLMSVPEDAW</sequence>
<evidence type="ECO:0000256" key="6">
    <source>
        <dbReference type="ARBA" id="ARBA00012040"/>
    </source>
</evidence>
<comment type="catalytic activity">
    <reaction evidence="13">
        <text>a medium-chain 2,3-saturated fatty acyl-CoA + oxidized [electron-transfer flavoprotein] + H(+) = a medium-chain (2E)-enoyl-CoA + reduced [electron-transfer flavoprotein]</text>
        <dbReference type="Rhea" id="RHEA:14477"/>
        <dbReference type="Rhea" id="RHEA-COMP:10685"/>
        <dbReference type="Rhea" id="RHEA-COMP:10686"/>
        <dbReference type="ChEBI" id="CHEBI:15378"/>
        <dbReference type="ChEBI" id="CHEBI:57692"/>
        <dbReference type="ChEBI" id="CHEBI:58307"/>
        <dbReference type="ChEBI" id="CHEBI:83723"/>
        <dbReference type="ChEBI" id="CHEBI:83726"/>
        <dbReference type="EC" id="1.3.8.7"/>
    </reaction>
</comment>
<evidence type="ECO:0000256" key="8">
    <source>
        <dbReference type="ARBA" id="ARBA00022630"/>
    </source>
</evidence>
<organism evidence="31 32">
    <name type="scientific">Streptomyces kanasensis</name>
    <dbReference type="NCBI Taxonomy" id="936756"/>
    <lineage>
        <taxon>Bacteria</taxon>
        <taxon>Bacillati</taxon>
        <taxon>Actinomycetota</taxon>
        <taxon>Actinomycetes</taxon>
        <taxon>Kitasatosporales</taxon>
        <taxon>Streptomycetaceae</taxon>
        <taxon>Streptomyces</taxon>
    </lineage>
</organism>
<feature type="domain" description="Acetyl-CoA dehydrogenase-like C-terminal" evidence="30">
    <location>
        <begin position="472"/>
        <end position="611"/>
    </location>
</feature>
<proteinExistence type="inferred from homology"/>
<dbReference type="EC" id="1.3.8.7" evidence="5"/>
<evidence type="ECO:0000256" key="11">
    <source>
        <dbReference type="ARBA" id="ARBA00023002"/>
    </source>
</evidence>
<feature type="domain" description="Acyl-CoA oxidase/dehydrogenase middle" evidence="29">
    <location>
        <begin position="162"/>
        <end position="271"/>
    </location>
</feature>
<dbReference type="GO" id="GO:0006631">
    <property type="term" value="P:fatty acid metabolic process"/>
    <property type="evidence" value="ECO:0007669"/>
    <property type="project" value="UniProtKB-KW"/>
</dbReference>
<keyword evidence="10" id="KW-0276">Fatty acid metabolism</keyword>
<evidence type="ECO:0000256" key="12">
    <source>
        <dbReference type="ARBA" id="ARBA00023098"/>
    </source>
</evidence>
<evidence type="ECO:0000259" key="28">
    <source>
        <dbReference type="Pfam" id="PF00441"/>
    </source>
</evidence>
<dbReference type="OrthoDB" id="2769798at2"/>
<comment type="caution">
    <text evidence="31">The sequence shown here is derived from an EMBL/GenBank/DDBJ whole genome shotgun (WGS) entry which is preliminary data.</text>
</comment>
<evidence type="ECO:0000256" key="14">
    <source>
        <dbReference type="ARBA" id="ARBA00048375"/>
    </source>
</evidence>
<dbReference type="InterPro" id="IPR009075">
    <property type="entry name" value="AcylCo_DH/oxidase_C"/>
</dbReference>
<dbReference type="InterPro" id="IPR052166">
    <property type="entry name" value="Diverse_Acyl-CoA_DH"/>
</dbReference>
<dbReference type="GO" id="GO:0070991">
    <property type="term" value="F:medium-chain fatty acyl-CoA dehydrogenase activity"/>
    <property type="evidence" value="ECO:0007669"/>
    <property type="project" value="UniProtKB-EC"/>
</dbReference>
<protein>
    <recommendedName>
        <fullName evidence="23">Broad-specificity linear acyl-CoA dehydrogenase FadE5</fullName>
        <ecNumber evidence="7">1.3.8.1</ecNumber>
        <ecNumber evidence="5">1.3.8.7</ecNumber>
        <ecNumber evidence="6">1.3.8.8</ecNumber>
    </recommendedName>
    <alternativeName>
        <fullName evidence="25">Long-chain-acyl-CoA dehydrogenase</fullName>
    </alternativeName>
    <alternativeName>
        <fullName evidence="26">Medium-chain-acyl-CoA dehydrogenase</fullName>
    </alternativeName>
    <alternativeName>
        <fullName evidence="24">Short-chain-acyl-CoA dehydrogenase</fullName>
    </alternativeName>
</protein>
<dbReference type="AlphaFoldDB" id="A0A100Y0X0"/>
<dbReference type="InterPro" id="IPR025878">
    <property type="entry name" value="Acyl-CoA_dh-like_C_dom"/>
</dbReference>
<gene>
    <name evidence="31" type="ORF">ATE80_27970</name>
</gene>